<feature type="domain" description="Xylose isomerase-like TIM barrel" evidence="1">
    <location>
        <begin position="26"/>
        <end position="246"/>
    </location>
</feature>
<organism evidence="2 3">
    <name type="scientific">Pseudaminobacter salicylatoxidans</name>
    <dbReference type="NCBI Taxonomy" id="93369"/>
    <lineage>
        <taxon>Bacteria</taxon>
        <taxon>Pseudomonadati</taxon>
        <taxon>Pseudomonadota</taxon>
        <taxon>Alphaproteobacteria</taxon>
        <taxon>Hyphomicrobiales</taxon>
        <taxon>Phyllobacteriaceae</taxon>
        <taxon>Pseudaminobacter</taxon>
    </lineage>
</organism>
<dbReference type="SUPFAM" id="SSF51658">
    <property type="entry name" value="Xylose isomerase-like"/>
    <property type="match status" value="1"/>
</dbReference>
<comment type="caution">
    <text evidence="2">The sequence shown here is derived from an EMBL/GenBank/DDBJ whole genome shotgun (WGS) entry which is preliminary data.</text>
</comment>
<dbReference type="InterPro" id="IPR050312">
    <property type="entry name" value="IolE/XylAMocC-like"/>
</dbReference>
<evidence type="ECO:0000313" key="2">
    <source>
        <dbReference type="EMBL" id="PWJ74445.1"/>
    </source>
</evidence>
<dbReference type="PANTHER" id="PTHR12110">
    <property type="entry name" value="HYDROXYPYRUVATE ISOMERASE"/>
    <property type="match status" value="1"/>
</dbReference>
<protein>
    <submittedName>
        <fullName evidence="2">Sugar phosphate isomerase/epimerase</fullName>
    </submittedName>
</protein>
<name>A0A316BS86_PSESE</name>
<gene>
    <name evidence="2" type="ORF">C7441_12318</name>
</gene>
<evidence type="ECO:0000259" key="1">
    <source>
        <dbReference type="Pfam" id="PF01261"/>
    </source>
</evidence>
<dbReference type="InterPro" id="IPR036237">
    <property type="entry name" value="Xyl_isomerase-like_sf"/>
</dbReference>
<reference evidence="2 3" key="1">
    <citation type="submission" date="2018-05" db="EMBL/GenBank/DDBJ databases">
        <title>Genomic Encyclopedia of Type Strains, Phase IV (KMG-IV): sequencing the most valuable type-strain genomes for metagenomic binning, comparative biology and taxonomic classification.</title>
        <authorList>
            <person name="Goeker M."/>
        </authorList>
    </citation>
    <scope>NUCLEOTIDE SEQUENCE [LARGE SCALE GENOMIC DNA]</scope>
    <source>
        <strain evidence="2 3">DSM 6986</strain>
    </source>
</reference>
<dbReference type="EMBL" id="QGGG01000023">
    <property type="protein sequence ID" value="PWJ74445.1"/>
    <property type="molecule type" value="Genomic_DNA"/>
</dbReference>
<dbReference type="GO" id="GO:0016853">
    <property type="term" value="F:isomerase activity"/>
    <property type="evidence" value="ECO:0007669"/>
    <property type="project" value="UniProtKB-KW"/>
</dbReference>
<proteinExistence type="predicted"/>
<keyword evidence="2" id="KW-0413">Isomerase</keyword>
<dbReference type="Pfam" id="PF01261">
    <property type="entry name" value="AP_endonuc_2"/>
    <property type="match status" value="1"/>
</dbReference>
<sequence>MDWSFQLYSARNFQPWAQVLATLGRLGYRQVEGFGGVYDNPALIRDELDRNGLSMPGGHFALEALEQDFDGVERIAETLGIGLLVCPWLDAETRPADAAGWRDLGSRLAAIGRRAEDVGLEFAWHNHDFEFLPLGDGSLPLDHLLEAAPAIGWEIDVAWIIRAGADPLHCIARHGQRIVAAHVKDMAAQGQAGNEDGWADVGHGTMDWRALLAALRNRSRARYFVMEHDNPSDFERFARRSIEAIRHF</sequence>
<dbReference type="Proteomes" id="UP000245396">
    <property type="component" value="Unassembled WGS sequence"/>
</dbReference>
<evidence type="ECO:0000313" key="3">
    <source>
        <dbReference type="Proteomes" id="UP000245396"/>
    </source>
</evidence>
<dbReference type="RefSeq" id="WP_109614713.1">
    <property type="nucleotide sequence ID" value="NZ_QGGG01000023.1"/>
</dbReference>
<accession>A0A316BS86</accession>
<dbReference type="InterPro" id="IPR013022">
    <property type="entry name" value="Xyl_isomerase-like_TIM-brl"/>
</dbReference>
<keyword evidence="3" id="KW-1185">Reference proteome</keyword>
<dbReference type="Gene3D" id="3.20.20.150">
    <property type="entry name" value="Divalent-metal-dependent TIM barrel enzymes"/>
    <property type="match status" value="1"/>
</dbReference>
<dbReference type="OrthoDB" id="9798407at2"/>
<dbReference type="PANTHER" id="PTHR12110:SF41">
    <property type="entry name" value="INOSOSE DEHYDRATASE"/>
    <property type="match status" value="1"/>
</dbReference>
<dbReference type="STRING" id="1192868.GCA_000304395_02548"/>
<dbReference type="AlphaFoldDB" id="A0A316BS86"/>